<sequence length="686" mass="76358">MDRSGPIGKLVHGVTSGIGFATEVHGYRKSRKAAIKERELKQHDQQETSPSPSGSPPSYSATELHYEERNGFPGEEPAEKEHYTTADDEVERSWQLDEAQDVAMEESKPRKSKSGVANPDKVIRAFLQRQPLPSPSPTLTPDGYPYPAHRLAYPVAIPQRRPKDKTRGYIRAYAPDLQNMGINQETWFDFIETINEASLANPWINALNLASLAASPLPFLISTAISTAIMVATTIAIETQGRYRQNKALDTLNKEFFIPRGLFCLVMTWDPTSFSSRTNANVNTTVENTINTQGKMSHKLQSSNGVSNGMECMQTAELVFPGLDFLATASADEKKGFKSKLGRGKGFFDDYMDRKAQARFLAENPDSYLGQAGKPKFASKFGDPTHPVHGGLSALRGGSGAGAQQQSRGFGFGNDSGSSMGGRGFGGRGMGGLGGGGGLLGLVSLATNAVSDHRQRKQSSINNSNNDGRSNSHAPYGGSNAEHYDSRRNPHAPYGGSNAAHYDERRERQQYPSGVSNQGYYDERREQQQYPSGSTHQGYYNERREQQQQYPSDSAHQGYYDERREQQRYPSGFSNQGYYDERREQQQYPSGSTHQGYYGERREQQQRYPHGGSNQEYYDESRGQQQQYQQNQRAGIGGGAESLKNIFRSKVRYLMVVNMPSEEEMAEARRLTADWNAQSQPQQFYS</sequence>
<feature type="region of interest" description="Disordered" evidence="1">
    <location>
        <begin position="26"/>
        <end position="91"/>
    </location>
</feature>
<accession>A0A319DID1</accession>
<keyword evidence="3" id="KW-1185">Reference proteome</keyword>
<feature type="compositionally biased region" description="Low complexity" evidence="1">
    <location>
        <begin position="390"/>
        <end position="409"/>
    </location>
</feature>
<feature type="region of interest" description="Disordered" evidence="1">
    <location>
        <begin position="564"/>
        <end position="637"/>
    </location>
</feature>
<feature type="compositionally biased region" description="Polar residues" evidence="1">
    <location>
        <begin position="586"/>
        <end position="595"/>
    </location>
</feature>
<feature type="compositionally biased region" description="Polar residues" evidence="1">
    <location>
        <begin position="568"/>
        <end position="577"/>
    </location>
</feature>
<dbReference type="Proteomes" id="UP000247810">
    <property type="component" value="Unassembled WGS sequence"/>
</dbReference>
<protein>
    <submittedName>
        <fullName evidence="2">Uncharacterized protein</fullName>
    </submittedName>
</protein>
<dbReference type="PANTHER" id="PTHR38887">
    <property type="entry name" value="CHROMOSOME 21, WHOLE GENOME SHOTGUN SEQUENCE"/>
    <property type="match status" value="1"/>
</dbReference>
<feature type="compositionally biased region" description="Low complexity" evidence="1">
    <location>
        <begin position="49"/>
        <end position="60"/>
    </location>
</feature>
<gene>
    <name evidence="2" type="ORF">BO71DRAFT_481287</name>
</gene>
<dbReference type="OrthoDB" id="3433125at2759"/>
<dbReference type="VEuPathDB" id="FungiDB:BO71DRAFT_481287"/>
<organism evidence="2 3">
    <name type="scientific">Aspergillus ellipticus CBS 707.79</name>
    <dbReference type="NCBI Taxonomy" id="1448320"/>
    <lineage>
        <taxon>Eukaryota</taxon>
        <taxon>Fungi</taxon>
        <taxon>Dikarya</taxon>
        <taxon>Ascomycota</taxon>
        <taxon>Pezizomycotina</taxon>
        <taxon>Eurotiomycetes</taxon>
        <taxon>Eurotiomycetidae</taxon>
        <taxon>Eurotiales</taxon>
        <taxon>Aspergillaceae</taxon>
        <taxon>Aspergillus</taxon>
        <taxon>Aspergillus subgen. Circumdati</taxon>
    </lineage>
</organism>
<proteinExistence type="predicted"/>
<dbReference type="InterPro" id="IPR053221">
    <property type="entry name" value="Burnettramic_acid_biosynth"/>
</dbReference>
<reference evidence="2 3" key="1">
    <citation type="submission" date="2018-02" db="EMBL/GenBank/DDBJ databases">
        <title>The genomes of Aspergillus section Nigri reveals drivers in fungal speciation.</title>
        <authorList>
            <consortium name="DOE Joint Genome Institute"/>
            <person name="Vesth T.C."/>
            <person name="Nybo J."/>
            <person name="Theobald S."/>
            <person name="Brandl J."/>
            <person name="Frisvad J.C."/>
            <person name="Nielsen K.F."/>
            <person name="Lyhne E.K."/>
            <person name="Kogle M.E."/>
            <person name="Kuo A."/>
            <person name="Riley R."/>
            <person name="Clum A."/>
            <person name="Nolan M."/>
            <person name="Lipzen A."/>
            <person name="Salamov A."/>
            <person name="Henrissat B."/>
            <person name="Wiebenga A."/>
            <person name="De vries R.P."/>
            <person name="Grigoriev I.V."/>
            <person name="Mortensen U.H."/>
            <person name="Andersen M.R."/>
            <person name="Baker S.E."/>
        </authorList>
    </citation>
    <scope>NUCLEOTIDE SEQUENCE [LARGE SCALE GENOMIC DNA]</scope>
    <source>
        <strain evidence="2 3">CBS 707.79</strain>
    </source>
</reference>
<dbReference type="EMBL" id="KZ825826">
    <property type="protein sequence ID" value="PYH97261.1"/>
    <property type="molecule type" value="Genomic_DNA"/>
</dbReference>
<feature type="compositionally biased region" description="Basic and acidic residues" evidence="1">
    <location>
        <begin position="77"/>
        <end position="91"/>
    </location>
</feature>
<feature type="region of interest" description="Disordered" evidence="1">
    <location>
        <begin position="450"/>
        <end position="537"/>
    </location>
</feature>
<feature type="compositionally biased region" description="Basic and acidic residues" evidence="1">
    <location>
        <begin position="34"/>
        <end position="46"/>
    </location>
</feature>
<evidence type="ECO:0000313" key="3">
    <source>
        <dbReference type="Proteomes" id="UP000247810"/>
    </source>
</evidence>
<dbReference type="STRING" id="1448320.A0A319DID1"/>
<feature type="compositionally biased region" description="Polar residues" evidence="1">
    <location>
        <begin position="528"/>
        <end position="537"/>
    </location>
</feature>
<dbReference type="AlphaFoldDB" id="A0A319DID1"/>
<feature type="region of interest" description="Disordered" evidence="1">
    <location>
        <begin position="100"/>
        <end position="119"/>
    </location>
</feature>
<dbReference type="PANTHER" id="PTHR38887:SF1">
    <property type="entry name" value="RAS MODIFICATION PROTEIN ERF4"/>
    <property type="match status" value="1"/>
</dbReference>
<feature type="compositionally biased region" description="Polar residues" evidence="1">
    <location>
        <begin position="458"/>
        <end position="473"/>
    </location>
</feature>
<name>A0A319DID1_9EURO</name>
<feature type="compositionally biased region" description="Polar residues" evidence="1">
    <location>
        <begin position="510"/>
        <end position="519"/>
    </location>
</feature>
<feature type="region of interest" description="Disordered" evidence="1">
    <location>
        <begin position="389"/>
        <end position="429"/>
    </location>
</feature>
<evidence type="ECO:0000313" key="2">
    <source>
        <dbReference type="EMBL" id="PYH97261.1"/>
    </source>
</evidence>
<feature type="compositionally biased region" description="Gly residues" evidence="1">
    <location>
        <begin position="410"/>
        <end position="429"/>
    </location>
</feature>
<evidence type="ECO:0000256" key="1">
    <source>
        <dbReference type="SAM" id="MobiDB-lite"/>
    </source>
</evidence>